<feature type="region of interest" description="Disordered" evidence="1">
    <location>
        <begin position="755"/>
        <end position="789"/>
    </location>
</feature>
<feature type="compositionally biased region" description="Low complexity" evidence="1">
    <location>
        <begin position="217"/>
        <end position="228"/>
    </location>
</feature>
<feature type="region of interest" description="Disordered" evidence="1">
    <location>
        <begin position="498"/>
        <end position="538"/>
    </location>
</feature>
<feature type="compositionally biased region" description="Polar residues" evidence="1">
    <location>
        <begin position="1446"/>
        <end position="1460"/>
    </location>
</feature>
<accession>A0A8J4CVH4</accession>
<feature type="compositionally biased region" description="Low complexity" evidence="1">
    <location>
        <begin position="1646"/>
        <end position="1664"/>
    </location>
</feature>
<organism evidence="2 3">
    <name type="scientific">Volvox reticuliferus</name>
    <dbReference type="NCBI Taxonomy" id="1737510"/>
    <lineage>
        <taxon>Eukaryota</taxon>
        <taxon>Viridiplantae</taxon>
        <taxon>Chlorophyta</taxon>
        <taxon>core chlorophytes</taxon>
        <taxon>Chlorophyceae</taxon>
        <taxon>CS clade</taxon>
        <taxon>Chlamydomonadales</taxon>
        <taxon>Volvocaceae</taxon>
        <taxon>Volvox</taxon>
    </lineage>
</organism>
<feature type="region of interest" description="Disordered" evidence="1">
    <location>
        <begin position="1055"/>
        <end position="1076"/>
    </location>
</feature>
<feature type="non-terminal residue" evidence="2">
    <location>
        <position position="1"/>
    </location>
</feature>
<feature type="region of interest" description="Disordered" evidence="1">
    <location>
        <begin position="315"/>
        <end position="351"/>
    </location>
</feature>
<feature type="compositionally biased region" description="Pro residues" evidence="1">
    <location>
        <begin position="1064"/>
        <end position="1075"/>
    </location>
</feature>
<name>A0A8J4CVH4_9CHLO</name>
<proteinExistence type="predicted"/>
<feature type="compositionally biased region" description="Basic and acidic residues" evidence="1">
    <location>
        <begin position="1140"/>
        <end position="1150"/>
    </location>
</feature>
<feature type="region of interest" description="Disordered" evidence="1">
    <location>
        <begin position="596"/>
        <end position="628"/>
    </location>
</feature>
<feature type="compositionally biased region" description="Low complexity" evidence="1">
    <location>
        <begin position="124"/>
        <end position="140"/>
    </location>
</feature>
<feature type="region of interest" description="Disordered" evidence="1">
    <location>
        <begin position="819"/>
        <end position="855"/>
    </location>
</feature>
<feature type="compositionally biased region" description="Acidic residues" evidence="1">
    <location>
        <begin position="501"/>
        <end position="511"/>
    </location>
</feature>
<protein>
    <submittedName>
        <fullName evidence="2">Uncharacterized protein</fullName>
    </submittedName>
</protein>
<feature type="region of interest" description="Disordered" evidence="1">
    <location>
        <begin position="1500"/>
        <end position="1540"/>
    </location>
</feature>
<evidence type="ECO:0000256" key="1">
    <source>
        <dbReference type="SAM" id="MobiDB-lite"/>
    </source>
</evidence>
<feature type="region of interest" description="Disordered" evidence="1">
    <location>
        <begin position="102"/>
        <end position="282"/>
    </location>
</feature>
<feature type="compositionally biased region" description="Acidic residues" evidence="1">
    <location>
        <begin position="1399"/>
        <end position="1408"/>
    </location>
</feature>
<evidence type="ECO:0000313" key="3">
    <source>
        <dbReference type="Proteomes" id="UP000747110"/>
    </source>
</evidence>
<feature type="compositionally biased region" description="Gly residues" evidence="1">
    <location>
        <begin position="892"/>
        <end position="906"/>
    </location>
</feature>
<keyword evidence="3" id="KW-1185">Reference proteome</keyword>
<evidence type="ECO:0000313" key="2">
    <source>
        <dbReference type="EMBL" id="GIL89565.1"/>
    </source>
</evidence>
<dbReference type="EMBL" id="BNCP01000051">
    <property type="protein sequence ID" value="GIL89565.1"/>
    <property type="molecule type" value="Genomic_DNA"/>
</dbReference>
<feature type="compositionally biased region" description="Low complexity" evidence="1">
    <location>
        <begin position="758"/>
        <end position="772"/>
    </location>
</feature>
<feature type="region of interest" description="Disordered" evidence="1">
    <location>
        <begin position="890"/>
        <end position="1001"/>
    </location>
</feature>
<dbReference type="Proteomes" id="UP000747110">
    <property type="component" value="Unassembled WGS sequence"/>
</dbReference>
<feature type="region of interest" description="Disordered" evidence="1">
    <location>
        <begin position="1646"/>
        <end position="1693"/>
    </location>
</feature>
<feature type="region of interest" description="Disordered" evidence="1">
    <location>
        <begin position="1399"/>
        <end position="1487"/>
    </location>
</feature>
<feature type="compositionally biased region" description="Gly residues" evidence="1">
    <location>
        <begin position="820"/>
        <end position="829"/>
    </location>
</feature>
<sequence>RVARAARRMSRRLKAVKWRSAAGATPVQRPCRLSNCRITAGEVAVDGSRTPTGIPSSQSQPSLVRSGRRCWELGGPAAGPRCSTQAPLQFPIPGAMALSVRAPPPGSPQVPRHRHVNADGPVTAPVSEGSGPSAAAAVAAILQPSPRGLSAGESPRGEPDSGSARVGNRRPAGSRDGSPLAMLYPAKHNMTGGVFLEPGPSRGTASSSPRAVASPMAAGKAQSSGGAANEQGCGSGSSPRMNEEVRLAATSAGGAGGNGLRRARTPPCGRASSAGMRGGRRSEVYGPGQLATTWNGVESGGGGKTIGPVWRGAGVARRSATPPGTSAVRRGRDNQALIGPPVGARSNAGSSGSGYGVAASSIAPAVSAAAPGGGGDVPQAMLVEAVVDVSMGDRVLWAKPRRGCRSAVGSRVGGCSAPAGGADQRVGSQMQELCYGDMQVARRELAAPAAAGAAGGGHNRRRSCSAVEWVRLRAASHTHSNRRRARTPEPRTAAAWLKLSEEEEEEEEEEACASGGSRKRYPTPHSEISSAGRGSYKLGSPAPAADAAGAIVAVAQEGPCSDSAAELAALLHQQQLDPRVRDGRRAGAAKGVSVLAPHGEGPGTEPGQADQFTGGAGPAKRSRISGGCSDAATADSGSVCGDAILSGSGDAEGAEGDWSTGLDDDIKAEIGSPIKLEPVQGLHQVNGRGILCTGSAVNGSPGKGRVMRTSAEGIGGGSEDSSLSPCRAGARRIGRVAVDRASSIIRASYAIDSPLHRQQQQRQQGPQQHQQQSAGAARLGSPPAATRSNAMAGDVDELDPLGAVLRSLQERQAALLKELAGGGGSGGSSGSPSLIVRSPMRSTGTSPRHLQLPRLSPPVVDSPTLGSFTFANPNPALLLATACSNLQPSDDLGGGTGGDGETGSSGGTNYEAAGQAVRPQRRRSVSFLNEGVSENEVRTETPSCDGGAVDGSTAANASQTPLRSSASPQNGSHTTLRSKRQPTPPPPPPPPRSPHRPSVAAAAAAAAAAGAGVGGPLTALLDQLENAGDTWRSRAAAAVAAAAAAGGLAGSLRLSIGSSDGAPPQSPAPPSPLPPEQQYLQKAMTHFSVASALKATAELQLCAEVSDHLGGTEDLKEIGGSNVDNDETDVGGGADWTASEGRDVQPKKDAGGNARAKVVEVCSRELRQLADAHVIATGAVSAIGGDVDFGGSIAAAPSSPQPRDERSIGGSELYPDEDYPGIFDCDAGHLVARLGVSLYDNIAYDLSRTTSARADYDMSVGGMPPLLTGRSSPSGPIVAMAISPAGAAACGGADVEGVEAAATQSTATSAMRPNPATTRPFRAAHATSEYKALSGSQMDLESRFNSSVSVAATISGAASALMSASSRAVSSMLEASYRGTGQASLGLEEAVWKRLDEVEDEGEVEEAEQCSPRASVSDRVEAAAVAAAADEEEQRSAASEGDRVHTSATGTEEVETSATVRGSAGQAPRRLHPADDDGSDGNDNGTASFSAVVTMAAPTGETAQATDSQEGSNREAGATEVAQAETRATADGEAAAPSEDLATVPVTPLQDAAMSHGASASLSSISLPLSASSQGHTAAAAGGGGSAPYPRLGGASGSVLGSWLLGRAEATLLDRQVQQTQHMSLLSISRTSLGHAAAVAASSVSSGSAGSVASGATSGPSSSGHDWLQRRPPSPSVKPLSLAEVLRRPPNAR</sequence>
<feature type="region of interest" description="Disordered" evidence="1">
    <location>
        <begin position="1111"/>
        <end position="1153"/>
    </location>
</feature>
<dbReference type="OrthoDB" id="553083at2759"/>
<feature type="compositionally biased region" description="Polar residues" evidence="1">
    <location>
        <begin position="953"/>
        <end position="975"/>
    </location>
</feature>
<feature type="compositionally biased region" description="Pro residues" evidence="1">
    <location>
        <begin position="982"/>
        <end position="992"/>
    </location>
</feature>
<reference evidence="2" key="1">
    <citation type="journal article" date="2021" name="Proc. Natl. Acad. Sci. U.S.A.">
        <title>Three genomes in the algal genus Volvox reveal the fate of a haploid sex-determining region after a transition to homothallism.</title>
        <authorList>
            <person name="Yamamoto K."/>
            <person name="Hamaji T."/>
            <person name="Kawai-Toyooka H."/>
            <person name="Matsuzaki R."/>
            <person name="Takahashi F."/>
            <person name="Nishimura Y."/>
            <person name="Kawachi M."/>
            <person name="Noguchi H."/>
            <person name="Minakuchi Y."/>
            <person name="Umen J.G."/>
            <person name="Toyoda A."/>
            <person name="Nozaki H."/>
        </authorList>
    </citation>
    <scope>NUCLEOTIDE SEQUENCE</scope>
    <source>
        <strain evidence="2">NIES-3786</strain>
    </source>
</reference>
<feature type="compositionally biased region" description="Polar residues" evidence="1">
    <location>
        <begin position="1501"/>
        <end position="1511"/>
    </location>
</feature>
<comment type="caution">
    <text evidence="2">The sequence shown here is derived from an EMBL/GenBank/DDBJ whole genome shotgun (WGS) entry which is preliminary data.</text>
</comment>
<gene>
    <name evidence="2" type="ORF">Vretifemale_17391</name>
</gene>
<feature type="region of interest" description="Disordered" evidence="1">
    <location>
        <begin position="1193"/>
        <end position="1213"/>
    </location>
</feature>